<dbReference type="InterPro" id="IPR024079">
    <property type="entry name" value="MetalloPept_cat_dom_sf"/>
</dbReference>
<dbReference type="SUPFAM" id="SSF55486">
    <property type="entry name" value="Metalloproteases ('zincins'), catalytic domain"/>
    <property type="match status" value="1"/>
</dbReference>
<reference evidence="1 2" key="1">
    <citation type="submission" date="2017-01" db="EMBL/GenBank/DDBJ databases">
        <authorList>
            <person name="Mah S.A."/>
            <person name="Swanson W.J."/>
            <person name="Moy G.W."/>
            <person name="Vacquier V.D."/>
        </authorList>
    </citation>
    <scope>NUCLEOTIDE SEQUENCE [LARGE SCALE GENOMIC DNA]</scope>
    <source>
        <strain evidence="1 2">DSM 18014</strain>
    </source>
</reference>
<dbReference type="Proteomes" id="UP000185781">
    <property type="component" value="Unassembled WGS sequence"/>
</dbReference>
<dbReference type="OrthoDB" id="6717961at2"/>
<dbReference type="AlphaFoldDB" id="A0A1N7PSV1"/>
<dbReference type="EMBL" id="FTOV01000007">
    <property type="protein sequence ID" value="SIT13519.1"/>
    <property type="molecule type" value="Genomic_DNA"/>
</dbReference>
<gene>
    <name evidence="1" type="ORF">SAMN05421785_107167</name>
</gene>
<dbReference type="Gene3D" id="3.40.390.10">
    <property type="entry name" value="Collagenase (Catalytic Domain)"/>
    <property type="match status" value="1"/>
</dbReference>
<name>A0A1N7PSV1_9FLAO</name>
<proteinExistence type="predicted"/>
<accession>A0A1N7PSV1</accession>
<sequence length="636" mass="73065">MKTGNIGIRNLADIGVEDIDVYGTRRSRKSVEINNLKVRVNSTYNGEFGFDWIDVDPKTGEILKIQGVSFSEAEYFYKKPINQNDIGNFIPISSDINSAKNAIKEHYELLTIKNSNQIVDIPWVLMKPNQTIELSLETSLEEKSNSYFDKISIFGDEYYDFEIINKKNTGKKAGKKAEMEVSELSESILLKIKCLKEAPEKKYEILGEATSGSSLKIGGLTMMENKVLKLKFRVIALVSSDGNPSAKAKALFQKFKDSDVKKYLNENSLNQAGYEIEIENQTMFDTLGSGDLDDYFYAFDKTDWTGKKYFANINKEKQDVDAAGNCKITSWDPVKKECAKIIVPTDVIVDNQKDIGLADKDNDMDAVTIREYKNKLKTKSKSYEGGIIILSDFESSDKETGAYSRTSPLDHYTLMVYSTNTESKDTYAHEIGHMLGLDHLFFNTKELNSFNNSKNYYQTLKTNIITKTRESYPFYIYKEIKAKVTTLKESLNNFINNRKNYIIGKERDLAQGKASNGNFTYNGKPVTKAQYLTLLQEDIDKQKAYITENKKAIEIINTNKIKDFEELKTNFNILKNDSIKLDKEFMKFYEKEWEQIEANFLRFKKASTKNIMDYDNTRVCFLSHQIKIMRNDIKNY</sequence>
<protein>
    <submittedName>
        <fullName evidence="1">Uncharacterized protein</fullName>
    </submittedName>
</protein>
<evidence type="ECO:0000313" key="2">
    <source>
        <dbReference type="Proteomes" id="UP000185781"/>
    </source>
</evidence>
<organism evidence="1 2">
    <name type="scientific">Chryseobacterium gambrini</name>
    <dbReference type="NCBI Taxonomy" id="373672"/>
    <lineage>
        <taxon>Bacteria</taxon>
        <taxon>Pseudomonadati</taxon>
        <taxon>Bacteroidota</taxon>
        <taxon>Flavobacteriia</taxon>
        <taxon>Flavobacteriales</taxon>
        <taxon>Weeksellaceae</taxon>
        <taxon>Chryseobacterium group</taxon>
        <taxon>Chryseobacterium</taxon>
    </lineage>
</organism>
<evidence type="ECO:0000313" key="1">
    <source>
        <dbReference type="EMBL" id="SIT13519.1"/>
    </source>
</evidence>
<dbReference type="STRING" id="373672.SAMN05421785_107167"/>
<dbReference type="GO" id="GO:0008237">
    <property type="term" value="F:metallopeptidase activity"/>
    <property type="evidence" value="ECO:0007669"/>
    <property type="project" value="InterPro"/>
</dbReference>
<dbReference type="RefSeq" id="WP_076393988.1">
    <property type="nucleotide sequence ID" value="NZ_FTOV01000007.1"/>
</dbReference>